<dbReference type="PANTHER" id="PTHR45913:SF5">
    <property type="entry name" value="GENERAL TRANSCRIPTION FACTOR II-I REPEAT DOMAIN-CONTAINING PROTEIN 2A-LIKE PROTEIN"/>
    <property type="match status" value="1"/>
</dbReference>
<dbReference type="PANTHER" id="PTHR45913">
    <property type="entry name" value="EPM2A-INTERACTING PROTEIN 1"/>
    <property type="match status" value="1"/>
</dbReference>
<proteinExistence type="predicted"/>
<dbReference type="Proteomes" id="UP000675881">
    <property type="component" value="Chromosome 5"/>
</dbReference>
<keyword evidence="2" id="KW-1185">Reference proteome</keyword>
<gene>
    <name evidence="1" type="ORF">LSAA_9908</name>
</gene>
<organism evidence="1 2">
    <name type="scientific">Lepeophtheirus salmonis</name>
    <name type="common">Salmon louse</name>
    <name type="synonym">Caligus salmonis</name>
    <dbReference type="NCBI Taxonomy" id="72036"/>
    <lineage>
        <taxon>Eukaryota</taxon>
        <taxon>Metazoa</taxon>
        <taxon>Ecdysozoa</taxon>
        <taxon>Arthropoda</taxon>
        <taxon>Crustacea</taxon>
        <taxon>Multicrustacea</taxon>
        <taxon>Hexanauplia</taxon>
        <taxon>Copepoda</taxon>
        <taxon>Siphonostomatoida</taxon>
        <taxon>Caligidae</taxon>
        <taxon>Lepeophtheirus</taxon>
    </lineage>
</organism>
<evidence type="ECO:0000313" key="1">
    <source>
        <dbReference type="EMBL" id="CAF2941660.1"/>
    </source>
</evidence>
<evidence type="ECO:0000313" key="2">
    <source>
        <dbReference type="Proteomes" id="UP000675881"/>
    </source>
</evidence>
<name>A0A7R8CVA2_LEPSM</name>
<reference evidence="1" key="1">
    <citation type="submission" date="2021-02" db="EMBL/GenBank/DDBJ databases">
        <authorList>
            <person name="Bekaert M."/>
        </authorList>
    </citation>
    <scope>NUCLEOTIDE SEQUENCE</scope>
    <source>
        <strain evidence="1">IoA-00</strain>
    </source>
</reference>
<protein>
    <submittedName>
        <fullName evidence="1">(salmon louse) hypothetical protein</fullName>
    </submittedName>
</protein>
<sequence>MDSIALSRRTVIRRVEKISARSHESTEGCKTWLEWNKMANVTIDGACVLTGKNVELLKLMNDRIKAENPGRALIPLHCVIHQESLAKGLALRLFQELQADLETEHFDVLYHNHIRRLSLGKVLRIVWELREETVMFLEMKNIQCDFSANVVDEESKNLGSTCSKVSSSVGYFGYRIWQKVPRLSEPGTAV</sequence>
<dbReference type="EMBL" id="HG994584">
    <property type="protein sequence ID" value="CAF2941660.1"/>
    <property type="molecule type" value="Genomic_DNA"/>
</dbReference>
<accession>A0A7R8CVA2</accession>
<dbReference type="AlphaFoldDB" id="A0A7R8CVA2"/>